<dbReference type="PANTHER" id="PTHR12589:SF7">
    <property type="entry name" value="6-PYRUVOYL TETRAHYDROBIOPTERIN SYNTHASE"/>
    <property type="match status" value="1"/>
</dbReference>
<dbReference type="GO" id="GO:0003874">
    <property type="term" value="F:6-pyruvoyltetrahydropterin synthase activity"/>
    <property type="evidence" value="ECO:0007669"/>
    <property type="project" value="UniProtKB-EC"/>
</dbReference>
<gene>
    <name evidence="9" type="ORF">OFUS_LOCUS20831</name>
</gene>
<evidence type="ECO:0000256" key="6">
    <source>
        <dbReference type="ARBA" id="ARBA00022833"/>
    </source>
</evidence>
<comment type="caution">
    <text evidence="9">The sequence shown here is derived from an EMBL/GenBank/DDBJ whole genome shotgun (WGS) entry which is preliminary data.</text>
</comment>
<evidence type="ECO:0000313" key="9">
    <source>
        <dbReference type="EMBL" id="CAH1796418.1"/>
    </source>
</evidence>
<dbReference type="CDD" id="cd00470">
    <property type="entry name" value="PTPS"/>
    <property type="match status" value="1"/>
</dbReference>
<evidence type="ECO:0000256" key="7">
    <source>
        <dbReference type="ARBA" id="ARBA00023007"/>
    </source>
</evidence>
<keyword evidence="8" id="KW-0456">Lyase</keyword>
<reference evidence="9" key="1">
    <citation type="submission" date="2022-03" db="EMBL/GenBank/DDBJ databases">
        <authorList>
            <person name="Martin C."/>
        </authorList>
    </citation>
    <scope>NUCLEOTIDE SEQUENCE</scope>
</reference>
<comment type="pathway">
    <text evidence="2">Cofactor biosynthesis; tetrahydrobiopterin biosynthesis; tetrahydrobiopterin from 7,8-dihydroneopterin triphosphate: step 1/3.</text>
</comment>
<dbReference type="OrthoDB" id="14045at2759"/>
<accession>A0A8S4PRF3</accession>
<dbReference type="InterPro" id="IPR022470">
    <property type="entry name" value="PTPS_Cys_AS"/>
</dbReference>
<comment type="cofactor">
    <cofactor evidence="1">
        <name>Zn(2+)</name>
        <dbReference type="ChEBI" id="CHEBI:29105"/>
    </cofactor>
</comment>
<evidence type="ECO:0000256" key="1">
    <source>
        <dbReference type="ARBA" id="ARBA00001947"/>
    </source>
</evidence>
<keyword evidence="5" id="KW-0479">Metal-binding</keyword>
<dbReference type="GO" id="GO:0005739">
    <property type="term" value="C:mitochondrion"/>
    <property type="evidence" value="ECO:0007669"/>
    <property type="project" value="TreeGrafter"/>
</dbReference>
<dbReference type="PROSITE" id="PS00987">
    <property type="entry name" value="PTPS_1"/>
    <property type="match status" value="1"/>
</dbReference>
<evidence type="ECO:0000256" key="8">
    <source>
        <dbReference type="ARBA" id="ARBA00023239"/>
    </source>
</evidence>
<dbReference type="Pfam" id="PF01242">
    <property type="entry name" value="PTPS"/>
    <property type="match status" value="1"/>
</dbReference>
<organism evidence="9 10">
    <name type="scientific">Owenia fusiformis</name>
    <name type="common">Polychaete worm</name>
    <dbReference type="NCBI Taxonomy" id="6347"/>
    <lineage>
        <taxon>Eukaryota</taxon>
        <taxon>Metazoa</taxon>
        <taxon>Spiralia</taxon>
        <taxon>Lophotrochozoa</taxon>
        <taxon>Annelida</taxon>
        <taxon>Polychaeta</taxon>
        <taxon>Sedentaria</taxon>
        <taxon>Canalipalpata</taxon>
        <taxon>Sabellida</taxon>
        <taxon>Oweniida</taxon>
        <taxon>Oweniidae</taxon>
        <taxon>Owenia</taxon>
    </lineage>
</organism>
<dbReference type="EMBL" id="CAIIXF020000010">
    <property type="protein sequence ID" value="CAH1796418.1"/>
    <property type="molecule type" value="Genomic_DNA"/>
</dbReference>
<comment type="similarity">
    <text evidence="3">Belongs to the PTPS family.</text>
</comment>
<dbReference type="InterPro" id="IPR038418">
    <property type="entry name" value="6-PTP_synth/QueD_sf"/>
</dbReference>
<dbReference type="SUPFAM" id="SSF55620">
    <property type="entry name" value="Tetrahydrobiopterin biosynthesis enzymes-like"/>
    <property type="match status" value="1"/>
</dbReference>
<sequence length="167" mass="19156">MESERLKNGVENVDLCAPVVYISRSETFSACHRLHSPLLSDEENRNIFGKCNNVNGHGHNYKVEVILKGKVDPVTGMVLNLVDLKQYINKGVMDVLDHKNIDKDVPYFKSRVSTAENIAVFIWSQLKKLLPEGLLYEVKLYETEKNGYLHIYIYIYIYTGYILPSLS</sequence>
<keyword evidence="7" id="KW-0783">Tetrahydrobiopterin biosynthesis</keyword>
<evidence type="ECO:0000256" key="4">
    <source>
        <dbReference type="ARBA" id="ARBA00013100"/>
    </source>
</evidence>
<keyword evidence="10" id="KW-1185">Reference proteome</keyword>
<dbReference type="Proteomes" id="UP000749559">
    <property type="component" value="Unassembled WGS sequence"/>
</dbReference>
<dbReference type="FunFam" id="3.30.479.10:FF:000003">
    <property type="entry name" value="6-pyruvoyl tetrahydrobiopterin synthase"/>
    <property type="match status" value="1"/>
</dbReference>
<protein>
    <recommendedName>
        <fullName evidence="4">6-pyruvoyltetrahydropterin synthase</fullName>
        <ecNumber evidence="4">4.2.3.12</ecNumber>
    </recommendedName>
</protein>
<name>A0A8S4PRF3_OWEFU</name>
<keyword evidence="6" id="KW-0862">Zinc</keyword>
<dbReference type="PANTHER" id="PTHR12589">
    <property type="entry name" value="PYRUVOYL TETRAHYDROBIOPTERIN SYNTHASE"/>
    <property type="match status" value="1"/>
</dbReference>
<evidence type="ECO:0000256" key="2">
    <source>
        <dbReference type="ARBA" id="ARBA00005126"/>
    </source>
</evidence>
<dbReference type="Gene3D" id="3.30.479.10">
    <property type="entry name" value="6-pyruvoyl tetrahydropterin synthase/QueD"/>
    <property type="match status" value="1"/>
</dbReference>
<evidence type="ECO:0000256" key="5">
    <source>
        <dbReference type="ARBA" id="ARBA00022723"/>
    </source>
</evidence>
<evidence type="ECO:0000256" key="3">
    <source>
        <dbReference type="ARBA" id="ARBA00009164"/>
    </source>
</evidence>
<dbReference type="EC" id="4.2.3.12" evidence="4"/>
<dbReference type="InterPro" id="IPR007115">
    <property type="entry name" value="6-PTP_synth/QueD"/>
</dbReference>
<evidence type="ECO:0000313" key="10">
    <source>
        <dbReference type="Proteomes" id="UP000749559"/>
    </source>
</evidence>
<dbReference type="GO" id="GO:0006729">
    <property type="term" value="P:tetrahydrobiopterin biosynthetic process"/>
    <property type="evidence" value="ECO:0007669"/>
    <property type="project" value="UniProtKB-KW"/>
</dbReference>
<dbReference type="GO" id="GO:0046872">
    <property type="term" value="F:metal ion binding"/>
    <property type="evidence" value="ECO:0007669"/>
    <property type="project" value="UniProtKB-KW"/>
</dbReference>
<dbReference type="AlphaFoldDB" id="A0A8S4PRF3"/>
<proteinExistence type="inferred from homology"/>